<evidence type="ECO:0000313" key="2">
    <source>
        <dbReference type="Proteomes" id="UP000224460"/>
    </source>
</evidence>
<gene>
    <name evidence="1" type="ORF">CS063_08510</name>
</gene>
<protein>
    <submittedName>
        <fullName evidence="1">DNA-binding response regulator</fullName>
    </submittedName>
</protein>
<accession>A0AC61DC43</accession>
<reference evidence="1" key="1">
    <citation type="submission" date="2017-10" db="EMBL/GenBank/DDBJ databases">
        <title>Genome sequence of cellulolytic Lachnospiraceae bacterium XHS1971 isolated from hotspring sediment.</title>
        <authorList>
            <person name="Vasudevan G."/>
            <person name="Joshi A.J."/>
            <person name="Hivarkar S."/>
            <person name="Lanjekar V.B."/>
            <person name="Dhakephalkar P.K."/>
            <person name="Dagar S."/>
        </authorList>
    </citation>
    <scope>NUCLEOTIDE SEQUENCE</scope>
    <source>
        <strain evidence="1">XHS1971</strain>
    </source>
</reference>
<name>A0AC61DC43_9FIRM</name>
<comment type="caution">
    <text evidence="1">The sequence shown here is derived from an EMBL/GenBank/DDBJ whole genome shotgun (WGS) entry which is preliminary data.</text>
</comment>
<organism evidence="1 2">
    <name type="scientific">Sporanaerobium hydrogeniformans</name>
    <dbReference type="NCBI Taxonomy" id="3072179"/>
    <lineage>
        <taxon>Bacteria</taxon>
        <taxon>Bacillati</taxon>
        <taxon>Bacillota</taxon>
        <taxon>Clostridia</taxon>
        <taxon>Lachnospirales</taxon>
        <taxon>Lachnospiraceae</taxon>
        <taxon>Sporanaerobium</taxon>
    </lineage>
</organism>
<dbReference type="EMBL" id="PEDL01000007">
    <property type="protein sequence ID" value="PHV70800.1"/>
    <property type="molecule type" value="Genomic_DNA"/>
</dbReference>
<proteinExistence type="predicted"/>
<evidence type="ECO:0000313" key="1">
    <source>
        <dbReference type="EMBL" id="PHV70800.1"/>
    </source>
</evidence>
<sequence length="229" mass="25930">MEEAIRILVVEDDDAINMLLCKLIDKNGYKAQGAYSGTEAMLYLGQGDWQMVILDLNLPGLNGEEILKVIREKGEIPVIVISARIDKETKINVLRAGADDYITKPFDLDEVAARIATNLRRRKVAIIEPKNSQLIHKNICLDRDTKEVSVGGITITLTVREYGILELLLTYPKKIFSKANLFESVWGEDYMGDDNTVNVHMSNLRNKLGKNNPNEEYIETIWGMGYRLK</sequence>
<keyword evidence="2" id="KW-1185">Reference proteome</keyword>
<keyword evidence="1" id="KW-0238">DNA-binding</keyword>
<dbReference type="Proteomes" id="UP000224460">
    <property type="component" value="Unassembled WGS sequence"/>
</dbReference>